<sequence length="301" mass="32415">MSSTKRPSSDSSSSAPKRQTLSNYFSITAPKPPSPIVNSAPLTDRRSTFVAHAAPVTTHVGAVQFQKLVRELRSKDHPREADHEMLGWRCMALKVGKNGLGGEDDWTTKTGGDDDGEKGGGAQIRKSVEEGGGVDVAVVVSRWYGGEMLGQLRFQHINTVTLQALSLLESALALPALLTRLRELDEEITSLSAPTCSSTPSSSKPPPPPPIDYEKQKLDVGKAERLIKAREKRLELLRKKAKEEEDKVVQELEEEAGAETGKEVVGDGRASTSEQGDDGVGDEDWEAAAAEVQALMDGTDS</sequence>
<keyword evidence="4" id="KW-0689">Ribosomal protein</keyword>
<dbReference type="InterPro" id="IPR020568">
    <property type="entry name" value="Ribosomal_Su5_D2-typ_SF"/>
</dbReference>
<dbReference type="GO" id="GO:0005840">
    <property type="term" value="C:ribosome"/>
    <property type="evidence" value="ECO:0007669"/>
    <property type="project" value="UniProtKB-KW"/>
</dbReference>
<dbReference type="GO" id="GO:0005737">
    <property type="term" value="C:cytoplasm"/>
    <property type="evidence" value="ECO:0007669"/>
    <property type="project" value="TreeGrafter"/>
</dbReference>
<evidence type="ECO:0000313" key="4">
    <source>
        <dbReference type="EMBL" id="ORY55961.1"/>
    </source>
</evidence>
<dbReference type="PANTHER" id="PTHR16301:SF25">
    <property type="entry name" value="PROTEIN IMPACT"/>
    <property type="match status" value="1"/>
</dbReference>
<evidence type="ECO:0000256" key="1">
    <source>
        <dbReference type="ARBA" id="ARBA00007665"/>
    </source>
</evidence>
<feature type="compositionally biased region" description="Low complexity" evidence="2">
    <location>
        <begin position="1"/>
        <end position="14"/>
    </location>
</feature>
<dbReference type="InterPro" id="IPR036956">
    <property type="entry name" value="Impact_N_sf"/>
</dbReference>
<protein>
    <submittedName>
        <fullName evidence="4">Ribosomal protein S5 domain 2-type protein</fullName>
    </submittedName>
</protein>
<evidence type="ECO:0000313" key="5">
    <source>
        <dbReference type="Proteomes" id="UP000193467"/>
    </source>
</evidence>
<proteinExistence type="inferred from homology"/>
<dbReference type="AlphaFoldDB" id="A0A1Y2D9N3"/>
<gene>
    <name evidence="4" type="ORF">BCR35DRAFT_355683</name>
</gene>
<comment type="caution">
    <text evidence="4">The sequence shown here is derived from an EMBL/GenBank/DDBJ whole genome shotgun (WGS) entry which is preliminary data.</text>
</comment>
<feature type="domain" description="Impact N-terminal" evidence="3">
    <location>
        <begin position="45"/>
        <end position="165"/>
    </location>
</feature>
<dbReference type="GO" id="GO:0006446">
    <property type="term" value="P:regulation of translational initiation"/>
    <property type="evidence" value="ECO:0007669"/>
    <property type="project" value="TreeGrafter"/>
</dbReference>
<keyword evidence="5" id="KW-1185">Reference proteome</keyword>
<feature type="compositionally biased region" description="Polar residues" evidence="2">
    <location>
        <begin position="15"/>
        <end position="26"/>
    </location>
</feature>
<dbReference type="InterPro" id="IPR023582">
    <property type="entry name" value="Impact"/>
</dbReference>
<dbReference type="Gene3D" id="3.30.230.30">
    <property type="entry name" value="Impact, N-terminal domain"/>
    <property type="match status" value="1"/>
</dbReference>
<dbReference type="STRING" id="106004.A0A1Y2D9N3"/>
<dbReference type="Proteomes" id="UP000193467">
    <property type="component" value="Unassembled WGS sequence"/>
</dbReference>
<name>A0A1Y2D9N3_9BASI</name>
<reference evidence="4 5" key="1">
    <citation type="submission" date="2016-07" db="EMBL/GenBank/DDBJ databases">
        <title>Pervasive Adenine N6-methylation of Active Genes in Fungi.</title>
        <authorList>
            <consortium name="DOE Joint Genome Institute"/>
            <person name="Mondo S.J."/>
            <person name="Dannebaum R.O."/>
            <person name="Kuo R.C."/>
            <person name="Labutti K."/>
            <person name="Haridas S."/>
            <person name="Kuo A."/>
            <person name="Salamov A."/>
            <person name="Ahrendt S.R."/>
            <person name="Lipzen A."/>
            <person name="Sullivan W."/>
            <person name="Andreopoulos W.B."/>
            <person name="Clum A."/>
            <person name="Lindquist E."/>
            <person name="Daum C."/>
            <person name="Ramamoorthy G.K."/>
            <person name="Gryganskyi A."/>
            <person name="Culley D."/>
            <person name="Magnuson J.K."/>
            <person name="James T.Y."/>
            <person name="O'Malley M.A."/>
            <person name="Stajich J.E."/>
            <person name="Spatafora J.W."/>
            <person name="Visel A."/>
            <person name="Grigoriev I.V."/>
        </authorList>
    </citation>
    <scope>NUCLEOTIDE SEQUENCE [LARGE SCALE GENOMIC DNA]</scope>
    <source>
        <strain evidence="4 5">62-1032</strain>
    </source>
</reference>
<keyword evidence="4" id="KW-0687">Ribonucleoprotein</keyword>
<accession>A0A1Y2D9N3</accession>
<dbReference type="PANTHER" id="PTHR16301">
    <property type="entry name" value="IMPACT-RELATED"/>
    <property type="match status" value="1"/>
</dbReference>
<feature type="region of interest" description="Disordered" evidence="2">
    <location>
        <begin position="239"/>
        <end position="285"/>
    </location>
</feature>
<evidence type="ECO:0000259" key="3">
    <source>
        <dbReference type="Pfam" id="PF01205"/>
    </source>
</evidence>
<feature type="region of interest" description="Disordered" evidence="2">
    <location>
        <begin position="1"/>
        <end position="32"/>
    </location>
</feature>
<feature type="compositionally biased region" description="Basic and acidic residues" evidence="2">
    <location>
        <begin position="239"/>
        <end position="250"/>
    </location>
</feature>
<dbReference type="OrthoDB" id="69641at2759"/>
<dbReference type="EMBL" id="MCGR01000088">
    <property type="protein sequence ID" value="ORY55961.1"/>
    <property type="molecule type" value="Genomic_DNA"/>
</dbReference>
<feature type="region of interest" description="Disordered" evidence="2">
    <location>
        <begin position="191"/>
        <end position="214"/>
    </location>
</feature>
<dbReference type="InParanoid" id="A0A1Y2D9N3"/>
<feature type="compositionally biased region" description="Low complexity" evidence="2">
    <location>
        <begin position="191"/>
        <end position="202"/>
    </location>
</feature>
<evidence type="ECO:0000256" key="2">
    <source>
        <dbReference type="SAM" id="MobiDB-lite"/>
    </source>
</evidence>
<feature type="compositionally biased region" description="Acidic residues" evidence="2">
    <location>
        <begin position="275"/>
        <end position="285"/>
    </location>
</feature>
<organism evidence="4 5">
    <name type="scientific">Leucosporidium creatinivorum</name>
    <dbReference type="NCBI Taxonomy" id="106004"/>
    <lineage>
        <taxon>Eukaryota</taxon>
        <taxon>Fungi</taxon>
        <taxon>Dikarya</taxon>
        <taxon>Basidiomycota</taxon>
        <taxon>Pucciniomycotina</taxon>
        <taxon>Microbotryomycetes</taxon>
        <taxon>Leucosporidiales</taxon>
        <taxon>Leucosporidium</taxon>
    </lineage>
</organism>
<feature type="region of interest" description="Disordered" evidence="2">
    <location>
        <begin position="101"/>
        <end position="127"/>
    </location>
</feature>
<dbReference type="SUPFAM" id="SSF54211">
    <property type="entry name" value="Ribosomal protein S5 domain 2-like"/>
    <property type="match status" value="1"/>
</dbReference>
<dbReference type="InterPro" id="IPR001498">
    <property type="entry name" value="Impact_N"/>
</dbReference>
<comment type="similarity">
    <text evidence="1">Belongs to the IMPACT family.</text>
</comment>
<dbReference type="GO" id="GO:0140469">
    <property type="term" value="P:GCN2-mediated signaling"/>
    <property type="evidence" value="ECO:0007669"/>
    <property type="project" value="TreeGrafter"/>
</dbReference>
<dbReference type="Pfam" id="PF01205">
    <property type="entry name" value="Impact_N"/>
    <property type="match status" value="1"/>
</dbReference>